<evidence type="ECO:0000256" key="10">
    <source>
        <dbReference type="ARBA" id="ARBA00023125"/>
    </source>
</evidence>
<dbReference type="PANTHER" id="PTHR21358:SF4">
    <property type="entry name" value="PROTEIN MAELSTROM HOMOLOG"/>
    <property type="match status" value="1"/>
</dbReference>
<keyword evidence="12" id="KW-0804">Transcription</keyword>
<keyword evidence="6" id="KW-0678">Repressor</keyword>
<evidence type="ECO:0000256" key="8">
    <source>
        <dbReference type="ARBA" id="ARBA00022943"/>
    </source>
</evidence>
<dbReference type="GO" id="GO:0005634">
    <property type="term" value="C:nucleus"/>
    <property type="evidence" value="ECO:0007669"/>
    <property type="project" value="UniProtKB-SubCell"/>
</dbReference>
<protein>
    <submittedName>
        <fullName evidence="18">Protein maelstrom 1-like isoform X1</fullName>
    </submittedName>
</protein>
<name>A0A6P4JPI3_DROKI</name>
<keyword evidence="9" id="KW-0805">Transcription regulation</keyword>
<dbReference type="PANTHER" id="PTHR21358">
    <property type="entry name" value="PROTEIN MAELSTROM HOMOLOG"/>
    <property type="match status" value="1"/>
</dbReference>
<evidence type="ECO:0000256" key="15">
    <source>
        <dbReference type="SAM" id="MobiDB-lite"/>
    </source>
</evidence>
<evidence type="ECO:0000256" key="12">
    <source>
        <dbReference type="ARBA" id="ARBA00023163"/>
    </source>
</evidence>
<evidence type="ECO:0000256" key="1">
    <source>
        <dbReference type="ARBA" id="ARBA00004123"/>
    </source>
</evidence>
<dbReference type="InterPro" id="IPR039259">
    <property type="entry name" value="Protein_maelstrom"/>
</dbReference>
<dbReference type="CDD" id="cd00084">
    <property type="entry name" value="HMG-box_SF"/>
    <property type="match status" value="1"/>
</dbReference>
<evidence type="ECO:0000256" key="13">
    <source>
        <dbReference type="ARBA" id="ARBA00023242"/>
    </source>
</evidence>
<evidence type="ECO:0000256" key="7">
    <source>
        <dbReference type="ARBA" id="ARBA00022782"/>
    </source>
</evidence>
<evidence type="ECO:0000313" key="18">
    <source>
        <dbReference type="RefSeq" id="XP_017036509.1"/>
    </source>
</evidence>
<sequence length="602" mass="69757">MSRPKKQSDFMMFANHWRYNHPKMSFSEAISYCSGIWNNMTKQDREIYQQANRRYAGACKKPQNTLPEVDEAAQRVEYMKRTIERIVMAAKKSQDLENLKLIFCAFNYFTKDPNDNVYVPAEFAACEYSLQDGIKSVFSTLIDPGQLSLGLSRDAQEHSTGTHNLPLPPKAMGESNLLKLYSQMSRYLAKQCGYEPPIVFTTKELIPIVESGFRFLACRGKEDFLLQIEVFDIQYLFFILKKEVLDTVGLPNNKFNIYITDAVFQKDFFEFTNDIACKFHEANDRTKYCTQSMVMRWAFTFSDYMCGDLDITMEPGKHVPATVKPNYRIHNADTWSVTLAGGSSLESFHSLASFRDLRINEPQKTRRHRLDISAISSESDLFETVDQHEEDIERQAGRRAYPHEDEDEYEPQGGRLRNPSSNSQRRFLDEFSEDNSPISSRRSSESRSYNYKDHSEIKKYQQPGGQHRNPSVGKQCRSLKEFSEDSSPNRSERSSAFAPYVAKDQKDSTFEIEECRRSDRPRRNPSSNSQRGFLEEFSEEISPISSRSSSYRVAGQKSSSSQVEEYRREGERRYKDQKCSVKYPEPVNSSLFFSDDTFEYEN</sequence>
<keyword evidence="14" id="KW-0469">Meiosis</keyword>
<feature type="compositionally biased region" description="Basic and acidic residues" evidence="15">
    <location>
        <begin position="385"/>
        <end position="396"/>
    </location>
</feature>
<evidence type="ECO:0000256" key="9">
    <source>
        <dbReference type="ARBA" id="ARBA00023015"/>
    </source>
</evidence>
<feature type="compositionally biased region" description="Basic and acidic residues" evidence="15">
    <location>
        <begin position="503"/>
        <end position="522"/>
    </location>
</feature>
<evidence type="ECO:0000313" key="17">
    <source>
        <dbReference type="Proteomes" id="UP001652661"/>
    </source>
</evidence>
<keyword evidence="7" id="KW-0221">Differentiation</keyword>
<feature type="compositionally biased region" description="Basic and acidic residues" evidence="15">
    <location>
        <begin position="442"/>
        <end position="459"/>
    </location>
</feature>
<comment type="subcellular location">
    <subcellularLocation>
        <location evidence="2">Cytoplasm</location>
    </subcellularLocation>
    <subcellularLocation>
        <location evidence="1">Nucleus</location>
    </subcellularLocation>
</comment>
<feature type="region of interest" description="Disordered" evidence="15">
    <location>
        <begin position="385"/>
        <end position="577"/>
    </location>
</feature>
<dbReference type="GeneID" id="108084687"/>
<gene>
    <name evidence="18" type="primary">LOC108084687</name>
</gene>
<dbReference type="InterPro" id="IPR024970">
    <property type="entry name" value="Maelstrom"/>
</dbReference>
<evidence type="ECO:0000256" key="5">
    <source>
        <dbReference type="ARBA" id="ARBA00022490"/>
    </source>
</evidence>
<dbReference type="SUPFAM" id="SSF47095">
    <property type="entry name" value="HMG-box"/>
    <property type="match status" value="1"/>
</dbReference>
<dbReference type="Proteomes" id="UP001652661">
    <property type="component" value="Chromosome X"/>
</dbReference>
<evidence type="ECO:0000256" key="11">
    <source>
        <dbReference type="ARBA" id="ARBA00023158"/>
    </source>
</evidence>
<dbReference type="Gene3D" id="1.10.30.10">
    <property type="entry name" value="High mobility group box domain"/>
    <property type="match status" value="1"/>
</dbReference>
<evidence type="ECO:0000256" key="4">
    <source>
        <dbReference type="ARBA" id="ARBA00022473"/>
    </source>
</evidence>
<evidence type="ECO:0000259" key="16">
    <source>
        <dbReference type="Pfam" id="PF13017"/>
    </source>
</evidence>
<feature type="compositionally biased region" description="Low complexity" evidence="15">
    <location>
        <begin position="540"/>
        <end position="550"/>
    </location>
</feature>
<feature type="compositionally biased region" description="Basic and acidic residues" evidence="15">
    <location>
        <begin position="564"/>
        <end position="577"/>
    </location>
</feature>
<evidence type="ECO:0000256" key="2">
    <source>
        <dbReference type="ARBA" id="ARBA00004496"/>
    </source>
</evidence>
<dbReference type="RefSeq" id="XP_017036509.1">
    <property type="nucleotide sequence ID" value="XM_017181020.3"/>
</dbReference>
<keyword evidence="8" id="KW-0896">Oogenesis</keyword>
<comment type="similarity">
    <text evidence="3">Belongs to the maelstrom family.</text>
</comment>
<dbReference type="GO" id="GO:0043186">
    <property type="term" value="C:P granule"/>
    <property type="evidence" value="ECO:0007669"/>
    <property type="project" value="TreeGrafter"/>
</dbReference>
<accession>A0A6P4JPI3</accession>
<keyword evidence="17" id="KW-1185">Reference proteome</keyword>
<dbReference type="Pfam" id="PF13017">
    <property type="entry name" value="Maelstrom"/>
    <property type="match status" value="1"/>
</dbReference>
<organism evidence="17 18">
    <name type="scientific">Drosophila kikkawai</name>
    <name type="common">Fruit fly</name>
    <dbReference type="NCBI Taxonomy" id="30033"/>
    <lineage>
        <taxon>Eukaryota</taxon>
        <taxon>Metazoa</taxon>
        <taxon>Ecdysozoa</taxon>
        <taxon>Arthropoda</taxon>
        <taxon>Hexapoda</taxon>
        <taxon>Insecta</taxon>
        <taxon>Pterygota</taxon>
        <taxon>Neoptera</taxon>
        <taxon>Endopterygota</taxon>
        <taxon>Diptera</taxon>
        <taxon>Brachycera</taxon>
        <taxon>Muscomorpha</taxon>
        <taxon>Ephydroidea</taxon>
        <taxon>Drosophilidae</taxon>
        <taxon>Drosophila</taxon>
        <taxon>Sophophora</taxon>
    </lineage>
</organism>
<dbReference type="GO" id="GO:0007283">
    <property type="term" value="P:spermatogenesis"/>
    <property type="evidence" value="ECO:0007669"/>
    <property type="project" value="TreeGrafter"/>
</dbReference>
<dbReference type="GO" id="GO:0043565">
    <property type="term" value="F:sequence-specific DNA binding"/>
    <property type="evidence" value="ECO:0007669"/>
    <property type="project" value="TreeGrafter"/>
</dbReference>
<keyword evidence="5" id="KW-0963">Cytoplasm</keyword>
<dbReference type="InterPro" id="IPR036910">
    <property type="entry name" value="HMG_box_dom_sf"/>
</dbReference>
<dbReference type="GO" id="GO:0007140">
    <property type="term" value="P:male meiotic nuclear division"/>
    <property type="evidence" value="ECO:0007669"/>
    <property type="project" value="TreeGrafter"/>
</dbReference>
<dbReference type="GO" id="GO:0045892">
    <property type="term" value="P:negative regulation of DNA-templated transcription"/>
    <property type="evidence" value="ECO:0007669"/>
    <property type="project" value="TreeGrafter"/>
</dbReference>
<evidence type="ECO:0000256" key="14">
    <source>
        <dbReference type="ARBA" id="ARBA00023254"/>
    </source>
</evidence>
<reference evidence="18" key="1">
    <citation type="submission" date="2025-08" db="UniProtKB">
        <authorList>
            <consortium name="RefSeq"/>
        </authorList>
    </citation>
    <scope>IDENTIFICATION</scope>
    <source>
        <strain evidence="18">14028-0561.14</strain>
        <tissue evidence="18">Whole fly</tissue>
    </source>
</reference>
<dbReference type="GO" id="GO:0060964">
    <property type="term" value="P:regulation of miRNA-mediated gene silencing"/>
    <property type="evidence" value="ECO:0007669"/>
    <property type="project" value="InterPro"/>
</dbReference>
<dbReference type="GO" id="GO:0048477">
    <property type="term" value="P:oogenesis"/>
    <property type="evidence" value="ECO:0007669"/>
    <property type="project" value="UniProtKB-KW"/>
</dbReference>
<keyword evidence="4" id="KW-0217">Developmental protein</keyword>
<feature type="domain" description="Maelstrom" evidence="16">
    <location>
        <begin position="113"/>
        <end position="323"/>
    </location>
</feature>
<evidence type="ECO:0000256" key="3">
    <source>
        <dbReference type="ARBA" id="ARBA00007057"/>
    </source>
</evidence>
<dbReference type="OrthoDB" id="24555at2759"/>
<keyword evidence="10" id="KW-0238">DNA-binding</keyword>
<keyword evidence="11" id="KW-0943">RNA-mediated gene silencing</keyword>
<dbReference type="AlphaFoldDB" id="A0A6P4JPI3"/>
<keyword evidence="13" id="KW-0539">Nucleus</keyword>
<proteinExistence type="inferred from homology"/>
<dbReference type="GO" id="GO:0034587">
    <property type="term" value="P:piRNA processing"/>
    <property type="evidence" value="ECO:0007669"/>
    <property type="project" value="TreeGrafter"/>
</dbReference>
<evidence type="ECO:0000256" key="6">
    <source>
        <dbReference type="ARBA" id="ARBA00022491"/>
    </source>
</evidence>